<organism evidence="1 2">
    <name type="scientific">Hermanssonia centrifuga</name>
    <dbReference type="NCBI Taxonomy" id="98765"/>
    <lineage>
        <taxon>Eukaryota</taxon>
        <taxon>Fungi</taxon>
        <taxon>Dikarya</taxon>
        <taxon>Basidiomycota</taxon>
        <taxon>Agaricomycotina</taxon>
        <taxon>Agaricomycetes</taxon>
        <taxon>Polyporales</taxon>
        <taxon>Meruliaceae</taxon>
        <taxon>Hermanssonia</taxon>
    </lineage>
</organism>
<dbReference type="Gene3D" id="3.40.50.1000">
    <property type="entry name" value="HAD superfamily/HAD-like"/>
    <property type="match status" value="1"/>
</dbReference>
<dbReference type="PANTHER" id="PTHR43481">
    <property type="entry name" value="FRUCTOSE-1-PHOSPHATE PHOSPHATASE"/>
    <property type="match status" value="1"/>
</dbReference>
<dbReference type="InterPro" id="IPR023214">
    <property type="entry name" value="HAD_sf"/>
</dbReference>
<evidence type="ECO:0008006" key="3">
    <source>
        <dbReference type="Google" id="ProtNLM"/>
    </source>
</evidence>
<dbReference type="SUPFAM" id="SSF56784">
    <property type="entry name" value="HAD-like"/>
    <property type="match status" value="1"/>
</dbReference>
<dbReference type="GO" id="GO:0050308">
    <property type="term" value="F:sugar-phosphatase activity"/>
    <property type="evidence" value="ECO:0007669"/>
    <property type="project" value="TreeGrafter"/>
</dbReference>
<dbReference type="AlphaFoldDB" id="A0A4S4K8V9"/>
<name>A0A4S4K8V9_9APHY</name>
<comment type="caution">
    <text evidence="1">The sequence shown here is derived from an EMBL/GenBank/DDBJ whole genome shotgun (WGS) entry which is preliminary data.</text>
</comment>
<dbReference type="EMBL" id="SGPJ01000609">
    <property type="protein sequence ID" value="THG93627.1"/>
    <property type="molecule type" value="Genomic_DNA"/>
</dbReference>
<sequence length="223" mass="23348">MDGTLVDSTAGVVGAWHVFAQTYPGLDVQDILSSAHGVRTVENLRIYCGIEDPEEQEREAVRFEEAIVTSANQNGKSGIVPLPGVLSLMKEILPGAKGPNPSWAICTSATRKYAQAALSAAGITPPEIFVASEDVTKGKPAPDPYLLGAERCGVEPSRCLVVEDAPAGIKSGKAAGCKTLGLITSHTKEQVEAATPDFITKDLSSVTMKLSENGGVDVTIIVD</sequence>
<evidence type="ECO:0000313" key="1">
    <source>
        <dbReference type="EMBL" id="THG93627.1"/>
    </source>
</evidence>
<reference evidence="1 2" key="1">
    <citation type="submission" date="2019-02" db="EMBL/GenBank/DDBJ databases">
        <title>Genome sequencing of the rare red list fungi Phlebia centrifuga.</title>
        <authorList>
            <person name="Buettner E."/>
            <person name="Kellner H."/>
        </authorList>
    </citation>
    <scope>NUCLEOTIDE SEQUENCE [LARGE SCALE GENOMIC DNA]</scope>
    <source>
        <strain evidence="1 2">DSM 108282</strain>
    </source>
</reference>
<dbReference type="NCBIfam" id="TIGR01509">
    <property type="entry name" value="HAD-SF-IA-v3"/>
    <property type="match status" value="1"/>
</dbReference>
<dbReference type="Pfam" id="PF00702">
    <property type="entry name" value="Hydrolase"/>
    <property type="match status" value="1"/>
</dbReference>
<dbReference type="InterPro" id="IPR051806">
    <property type="entry name" value="HAD-like_SPP"/>
</dbReference>
<dbReference type="PANTHER" id="PTHR43481:SF4">
    <property type="entry name" value="GLYCEROL-1-PHOSPHATE PHOSPHOHYDROLASE 1-RELATED"/>
    <property type="match status" value="1"/>
</dbReference>
<protein>
    <recommendedName>
        <fullName evidence="3">Phosphatase</fullName>
    </recommendedName>
</protein>
<dbReference type="InterPro" id="IPR006439">
    <property type="entry name" value="HAD-SF_hydro_IA"/>
</dbReference>
<gene>
    <name evidence="1" type="ORF">EW026_g7661</name>
</gene>
<dbReference type="InterPro" id="IPR036412">
    <property type="entry name" value="HAD-like_sf"/>
</dbReference>
<dbReference type="Proteomes" id="UP000309038">
    <property type="component" value="Unassembled WGS sequence"/>
</dbReference>
<proteinExistence type="predicted"/>
<dbReference type="Gene3D" id="1.10.150.240">
    <property type="entry name" value="Putative phosphatase, domain 2"/>
    <property type="match status" value="1"/>
</dbReference>
<accession>A0A4S4K8V9</accession>
<evidence type="ECO:0000313" key="2">
    <source>
        <dbReference type="Proteomes" id="UP000309038"/>
    </source>
</evidence>
<dbReference type="InterPro" id="IPR023198">
    <property type="entry name" value="PGP-like_dom2"/>
</dbReference>
<keyword evidence="2" id="KW-1185">Reference proteome</keyword>